<dbReference type="Pfam" id="PF13439">
    <property type="entry name" value="Glyco_transf_4"/>
    <property type="match status" value="1"/>
</dbReference>
<comment type="caution">
    <text evidence="3">The sequence shown here is derived from an EMBL/GenBank/DDBJ whole genome shotgun (WGS) entry which is preliminary data.</text>
</comment>
<evidence type="ECO:0000259" key="2">
    <source>
        <dbReference type="Pfam" id="PF13439"/>
    </source>
</evidence>
<dbReference type="CDD" id="cd03811">
    <property type="entry name" value="GT4_GT28_WabH-like"/>
    <property type="match status" value="1"/>
</dbReference>
<evidence type="ECO:0000259" key="1">
    <source>
        <dbReference type="Pfam" id="PF00534"/>
    </source>
</evidence>
<dbReference type="Pfam" id="PF00534">
    <property type="entry name" value="Glycos_transf_1"/>
    <property type="match status" value="1"/>
</dbReference>
<dbReference type="PANTHER" id="PTHR12526:SF630">
    <property type="entry name" value="GLYCOSYLTRANSFERASE"/>
    <property type="match status" value="1"/>
</dbReference>
<evidence type="ECO:0000313" key="4">
    <source>
        <dbReference type="Proteomes" id="UP000290567"/>
    </source>
</evidence>
<dbReference type="OrthoDB" id="9806653at2"/>
<organism evidence="3 4">
    <name type="scientific">Enterococcus florum</name>
    <dbReference type="NCBI Taxonomy" id="2480627"/>
    <lineage>
        <taxon>Bacteria</taxon>
        <taxon>Bacillati</taxon>
        <taxon>Bacillota</taxon>
        <taxon>Bacilli</taxon>
        <taxon>Lactobacillales</taxon>
        <taxon>Enterococcaceae</taxon>
        <taxon>Enterococcus</taxon>
    </lineage>
</organism>
<dbReference type="GO" id="GO:0016757">
    <property type="term" value="F:glycosyltransferase activity"/>
    <property type="evidence" value="ECO:0007669"/>
    <property type="project" value="InterPro"/>
</dbReference>
<dbReference type="Gene3D" id="3.40.50.2000">
    <property type="entry name" value="Glycogen Phosphorylase B"/>
    <property type="match status" value="2"/>
</dbReference>
<sequence>MEALENRMNQMKKKKIVMVLPSLRVGGAEKLFVNIANRLDKKKYDVILIVFEKKGALRKIVNKEVTIQTLCYRSKIKKITNLILTICRIKPDITFSTVFNANTFCGIVNFFYKDCLYIGRETMVHSEVINNQNAITKFFVQAIYKYLISRLDIIIAQSEFMKSELNNLINRSDKKIYILSNPIDKQDIDYPIIENETKNLLSIGRLVPLKRTLLLLEIMKGLNSDYHLTIVGDGPEKSKVQNMIFKLNLQNRVTLCGELIEISDLYRKSDLLVVSSAYESYPNVIMEALSFGKRVVAFDVPGAIKEILTNPLRGKVVRNGDIATFRKTIEEITREDIDPERITETIENQSWKIYIEQLEKIFETRR</sequence>
<dbReference type="RefSeq" id="WP_146623533.1">
    <property type="nucleotide sequence ID" value="NZ_BJCC01000027.1"/>
</dbReference>
<keyword evidence="3" id="KW-0808">Transferase</keyword>
<feature type="domain" description="Glycosyltransferase subfamily 4-like N-terminal" evidence="2">
    <location>
        <begin position="25"/>
        <end position="185"/>
    </location>
</feature>
<evidence type="ECO:0000313" key="3">
    <source>
        <dbReference type="EMBL" id="GCF95135.1"/>
    </source>
</evidence>
<keyword evidence="4" id="KW-1185">Reference proteome</keyword>
<feature type="domain" description="Glycosyl transferase family 1" evidence="1">
    <location>
        <begin position="194"/>
        <end position="346"/>
    </location>
</feature>
<dbReference type="InterPro" id="IPR028098">
    <property type="entry name" value="Glyco_trans_4-like_N"/>
</dbReference>
<protein>
    <submittedName>
        <fullName evidence="3">Glycosyl transferase</fullName>
    </submittedName>
</protein>
<dbReference type="EMBL" id="BJCC01000027">
    <property type="protein sequence ID" value="GCF95135.1"/>
    <property type="molecule type" value="Genomic_DNA"/>
</dbReference>
<gene>
    <name evidence="3" type="ORF">NRIC_30260</name>
</gene>
<dbReference type="SUPFAM" id="SSF53756">
    <property type="entry name" value="UDP-Glycosyltransferase/glycogen phosphorylase"/>
    <property type="match status" value="1"/>
</dbReference>
<name>A0A4P5PAK3_9ENTE</name>
<dbReference type="PANTHER" id="PTHR12526">
    <property type="entry name" value="GLYCOSYLTRANSFERASE"/>
    <property type="match status" value="1"/>
</dbReference>
<accession>A0A4P5PAK3</accession>
<dbReference type="InterPro" id="IPR001296">
    <property type="entry name" value="Glyco_trans_1"/>
</dbReference>
<dbReference type="AlphaFoldDB" id="A0A4P5PAK3"/>
<reference evidence="4" key="1">
    <citation type="submission" date="2019-02" db="EMBL/GenBank/DDBJ databases">
        <title>Draft genome sequence of Enterococcus sp. Gos25-1.</title>
        <authorList>
            <person name="Tanaka N."/>
            <person name="Shiwa Y."/>
            <person name="Fujita N."/>
        </authorList>
    </citation>
    <scope>NUCLEOTIDE SEQUENCE [LARGE SCALE GENOMIC DNA]</scope>
    <source>
        <strain evidence="4">Gos25-1</strain>
    </source>
</reference>
<proteinExistence type="predicted"/>
<dbReference type="Proteomes" id="UP000290567">
    <property type="component" value="Unassembled WGS sequence"/>
</dbReference>